<dbReference type="EMBL" id="BMAU01021135">
    <property type="protein sequence ID" value="GFX91572.1"/>
    <property type="molecule type" value="Genomic_DNA"/>
</dbReference>
<keyword evidence="2" id="KW-1185">Reference proteome</keyword>
<dbReference type="Gene3D" id="3.30.420.10">
    <property type="entry name" value="Ribonuclease H-like superfamily/Ribonuclease H"/>
    <property type="match status" value="1"/>
</dbReference>
<dbReference type="InterPro" id="IPR036397">
    <property type="entry name" value="RNaseH_sf"/>
</dbReference>
<comment type="caution">
    <text evidence="1">The sequence shown here is derived from an EMBL/GenBank/DDBJ whole genome shotgun (WGS) entry which is preliminary data.</text>
</comment>
<dbReference type="AlphaFoldDB" id="A0A8X6RLP9"/>
<protein>
    <submittedName>
        <fullName evidence="1">Putative MhmaT1 transposase</fullName>
    </submittedName>
</protein>
<organism evidence="1 2">
    <name type="scientific">Trichonephila clavipes</name>
    <name type="common">Golden silk orbweaver</name>
    <name type="synonym">Nephila clavipes</name>
    <dbReference type="NCBI Taxonomy" id="2585209"/>
    <lineage>
        <taxon>Eukaryota</taxon>
        <taxon>Metazoa</taxon>
        <taxon>Ecdysozoa</taxon>
        <taxon>Arthropoda</taxon>
        <taxon>Chelicerata</taxon>
        <taxon>Arachnida</taxon>
        <taxon>Araneae</taxon>
        <taxon>Araneomorphae</taxon>
        <taxon>Entelegynae</taxon>
        <taxon>Araneoidea</taxon>
        <taxon>Nephilidae</taxon>
        <taxon>Trichonephila</taxon>
    </lineage>
</organism>
<proteinExistence type="predicted"/>
<dbReference type="GO" id="GO:0003676">
    <property type="term" value="F:nucleic acid binding"/>
    <property type="evidence" value="ECO:0007669"/>
    <property type="project" value="InterPro"/>
</dbReference>
<accession>A0A8X6RLP9</accession>
<evidence type="ECO:0000313" key="2">
    <source>
        <dbReference type="Proteomes" id="UP000887159"/>
    </source>
</evidence>
<gene>
    <name evidence="1" type="ORF">TNCV_3681581</name>
</gene>
<evidence type="ECO:0000313" key="1">
    <source>
        <dbReference type="EMBL" id="GFX91572.1"/>
    </source>
</evidence>
<name>A0A8X6RLP9_TRICX</name>
<reference evidence="1" key="1">
    <citation type="submission" date="2020-08" db="EMBL/GenBank/DDBJ databases">
        <title>Multicomponent nature underlies the extraordinary mechanical properties of spider dragline silk.</title>
        <authorList>
            <person name="Kono N."/>
            <person name="Nakamura H."/>
            <person name="Mori M."/>
            <person name="Yoshida Y."/>
            <person name="Ohtoshi R."/>
            <person name="Malay A.D."/>
            <person name="Moran D.A.P."/>
            <person name="Tomita M."/>
            <person name="Numata K."/>
            <person name="Arakawa K."/>
        </authorList>
    </citation>
    <scope>NUCLEOTIDE SEQUENCE</scope>
</reference>
<sequence length="103" mass="11758">MRAENLYPPAFVKVWWGVSYEGVSKIHFCEKGVKTTAKIYLDTVLEPIVKLVNVNLSNGNDWSFQQDFSSAHMVTQCEDDPGVVEREYVVIHRAHPAIQIKTH</sequence>
<dbReference type="Proteomes" id="UP000887159">
    <property type="component" value="Unassembled WGS sequence"/>
</dbReference>